<accession>A0AAW1YR64</accession>
<sequence>MGSRLRGLSTRGIDGEKGQKRLGFFRHRCGLGKMVTAAAEWVDAATRRSEYMGRCRLSWNTELGSSMATVTGTVRRRCSWAMGGGELNDVG</sequence>
<dbReference type="Proteomes" id="UP001457282">
    <property type="component" value="Unassembled WGS sequence"/>
</dbReference>
<keyword evidence="2" id="KW-1185">Reference proteome</keyword>
<organism evidence="1 2">
    <name type="scientific">Rubus argutus</name>
    <name type="common">Southern blackberry</name>
    <dbReference type="NCBI Taxonomy" id="59490"/>
    <lineage>
        <taxon>Eukaryota</taxon>
        <taxon>Viridiplantae</taxon>
        <taxon>Streptophyta</taxon>
        <taxon>Embryophyta</taxon>
        <taxon>Tracheophyta</taxon>
        <taxon>Spermatophyta</taxon>
        <taxon>Magnoliopsida</taxon>
        <taxon>eudicotyledons</taxon>
        <taxon>Gunneridae</taxon>
        <taxon>Pentapetalae</taxon>
        <taxon>rosids</taxon>
        <taxon>fabids</taxon>
        <taxon>Rosales</taxon>
        <taxon>Rosaceae</taxon>
        <taxon>Rosoideae</taxon>
        <taxon>Rosoideae incertae sedis</taxon>
        <taxon>Rubus</taxon>
    </lineage>
</organism>
<name>A0AAW1YR64_RUBAR</name>
<proteinExistence type="predicted"/>
<dbReference type="AlphaFoldDB" id="A0AAW1YR64"/>
<protein>
    <submittedName>
        <fullName evidence="1">Uncharacterized protein</fullName>
    </submittedName>
</protein>
<gene>
    <name evidence="1" type="ORF">M0R45_006673</name>
</gene>
<dbReference type="EMBL" id="JBEDUW010000001">
    <property type="protein sequence ID" value="KAK9951216.1"/>
    <property type="molecule type" value="Genomic_DNA"/>
</dbReference>
<reference evidence="1 2" key="1">
    <citation type="journal article" date="2023" name="G3 (Bethesda)">
        <title>A chromosome-length genome assembly and annotation of blackberry (Rubus argutus, cv. 'Hillquist').</title>
        <authorList>
            <person name="Bruna T."/>
            <person name="Aryal R."/>
            <person name="Dudchenko O."/>
            <person name="Sargent D.J."/>
            <person name="Mead D."/>
            <person name="Buti M."/>
            <person name="Cavallini A."/>
            <person name="Hytonen T."/>
            <person name="Andres J."/>
            <person name="Pham M."/>
            <person name="Weisz D."/>
            <person name="Mascagni F."/>
            <person name="Usai G."/>
            <person name="Natali L."/>
            <person name="Bassil N."/>
            <person name="Fernandez G.E."/>
            <person name="Lomsadze A."/>
            <person name="Armour M."/>
            <person name="Olukolu B."/>
            <person name="Poorten T."/>
            <person name="Britton C."/>
            <person name="Davik J."/>
            <person name="Ashrafi H."/>
            <person name="Aiden E.L."/>
            <person name="Borodovsky M."/>
            <person name="Worthington M."/>
        </authorList>
    </citation>
    <scope>NUCLEOTIDE SEQUENCE [LARGE SCALE GENOMIC DNA]</scope>
    <source>
        <strain evidence="1">PI 553951</strain>
    </source>
</reference>
<evidence type="ECO:0000313" key="1">
    <source>
        <dbReference type="EMBL" id="KAK9951216.1"/>
    </source>
</evidence>
<comment type="caution">
    <text evidence="1">The sequence shown here is derived from an EMBL/GenBank/DDBJ whole genome shotgun (WGS) entry which is preliminary data.</text>
</comment>
<evidence type="ECO:0000313" key="2">
    <source>
        <dbReference type="Proteomes" id="UP001457282"/>
    </source>
</evidence>